<name>A4BN86_9GAMM</name>
<gene>
    <name evidence="1" type="ORF">NB231_09543</name>
</gene>
<comment type="caution">
    <text evidence="1">The sequence shown here is derived from an EMBL/GenBank/DDBJ whole genome shotgun (WGS) entry which is preliminary data.</text>
</comment>
<dbReference type="HOGENOM" id="CLU_2955897_0_0_6"/>
<dbReference type="AlphaFoldDB" id="A4BN86"/>
<dbReference type="STRING" id="314278.NB231_09543"/>
<organism evidence="1 2">
    <name type="scientific">Nitrococcus mobilis Nb-231</name>
    <dbReference type="NCBI Taxonomy" id="314278"/>
    <lineage>
        <taxon>Bacteria</taxon>
        <taxon>Pseudomonadati</taxon>
        <taxon>Pseudomonadota</taxon>
        <taxon>Gammaproteobacteria</taxon>
        <taxon>Chromatiales</taxon>
        <taxon>Ectothiorhodospiraceae</taxon>
        <taxon>Nitrococcus</taxon>
    </lineage>
</organism>
<dbReference type="Proteomes" id="UP000003374">
    <property type="component" value="Unassembled WGS sequence"/>
</dbReference>
<evidence type="ECO:0000313" key="1">
    <source>
        <dbReference type="EMBL" id="EAR22685.1"/>
    </source>
</evidence>
<proteinExistence type="predicted"/>
<reference evidence="1 2" key="1">
    <citation type="submission" date="2006-02" db="EMBL/GenBank/DDBJ databases">
        <authorList>
            <person name="Waterbury J."/>
            <person name="Ferriera S."/>
            <person name="Johnson J."/>
            <person name="Kravitz S."/>
            <person name="Halpern A."/>
            <person name="Remington K."/>
            <person name="Beeson K."/>
            <person name="Tran B."/>
            <person name="Rogers Y.-H."/>
            <person name="Friedman R."/>
            <person name="Venter J.C."/>
        </authorList>
    </citation>
    <scope>NUCLEOTIDE SEQUENCE [LARGE SCALE GENOMIC DNA]</scope>
    <source>
        <strain evidence="1 2">Nb-231</strain>
    </source>
</reference>
<keyword evidence="2" id="KW-1185">Reference proteome</keyword>
<evidence type="ECO:0000313" key="2">
    <source>
        <dbReference type="Proteomes" id="UP000003374"/>
    </source>
</evidence>
<sequence length="59" mass="6137">MQLTLIGAARRDRPRGATLAMRLSTLPGCFATRRAASLGNGRCSAKVGELGGHAAKREG</sequence>
<accession>A4BN86</accession>
<protein>
    <submittedName>
        <fullName evidence="1">Uncharacterized protein</fullName>
    </submittedName>
</protein>
<dbReference type="EMBL" id="AAOF01000002">
    <property type="protein sequence ID" value="EAR22685.1"/>
    <property type="molecule type" value="Genomic_DNA"/>
</dbReference>